<keyword evidence="3" id="KW-1185">Reference proteome</keyword>
<feature type="transmembrane region" description="Helical" evidence="1">
    <location>
        <begin position="31"/>
        <end position="54"/>
    </location>
</feature>
<keyword evidence="1" id="KW-0472">Membrane</keyword>
<dbReference type="KEGG" id="lsf:I8J32_014765"/>
<proteinExistence type="predicted"/>
<protein>
    <submittedName>
        <fullName evidence="2">Uncharacterized protein</fullName>
    </submittedName>
</protein>
<keyword evidence="1" id="KW-1133">Transmembrane helix</keyword>
<dbReference type="EMBL" id="CP071518">
    <property type="protein sequence ID" value="QSX77967.1"/>
    <property type="molecule type" value="Genomic_DNA"/>
</dbReference>
<reference evidence="2 3" key="1">
    <citation type="submission" date="2021-03" db="EMBL/GenBank/DDBJ databases">
        <title>Lysobacter sp. nov. isolated from soil of gangwondo yeongwol, south Korea.</title>
        <authorList>
            <person name="Kim K.R."/>
            <person name="Kim K.H."/>
            <person name="Jeon C.O."/>
        </authorList>
    </citation>
    <scope>NUCLEOTIDE SEQUENCE [LARGE SCALE GENOMIC DNA]</scope>
    <source>
        <strain evidence="2 3">R19</strain>
    </source>
</reference>
<evidence type="ECO:0000313" key="2">
    <source>
        <dbReference type="EMBL" id="QSX77967.1"/>
    </source>
</evidence>
<dbReference type="Proteomes" id="UP000639274">
    <property type="component" value="Chromosome"/>
</dbReference>
<keyword evidence="1" id="KW-0812">Transmembrane</keyword>
<sequence length="90" mass="9373">MRSAAGVLLGLAIAWVGTASGYWSGASASDWPWSLPALITGLITSVAAVLIYPYKQVAGRVVATFFALALLLPAFLFLGLFTACSYGDCL</sequence>
<evidence type="ECO:0000313" key="3">
    <source>
        <dbReference type="Proteomes" id="UP000639274"/>
    </source>
</evidence>
<name>A0A974XY67_9GAMM</name>
<dbReference type="RefSeq" id="WP_200615860.1">
    <property type="nucleotide sequence ID" value="NZ_CP071518.1"/>
</dbReference>
<gene>
    <name evidence="2" type="ORF">I8J32_014765</name>
</gene>
<feature type="transmembrane region" description="Helical" evidence="1">
    <location>
        <begin position="61"/>
        <end position="81"/>
    </location>
</feature>
<evidence type="ECO:0000256" key="1">
    <source>
        <dbReference type="SAM" id="Phobius"/>
    </source>
</evidence>
<organism evidence="2 3">
    <name type="scientific">Agrilutibacter solisilvae</name>
    <dbReference type="NCBI Taxonomy" id="2763317"/>
    <lineage>
        <taxon>Bacteria</taxon>
        <taxon>Pseudomonadati</taxon>
        <taxon>Pseudomonadota</taxon>
        <taxon>Gammaproteobacteria</taxon>
        <taxon>Lysobacterales</taxon>
        <taxon>Lysobacteraceae</taxon>
        <taxon>Agrilutibacter</taxon>
    </lineage>
</organism>
<dbReference type="AlphaFoldDB" id="A0A974XY67"/>
<accession>A0A974XY67</accession>